<dbReference type="BioCyc" id="PSP1104324:GJSN-1703-MONOMER"/>
<evidence type="ECO:0000313" key="2">
    <source>
        <dbReference type="Proteomes" id="UP000005867"/>
    </source>
</evidence>
<name>G7VGP7_9CREN</name>
<dbReference type="eggNOG" id="arCOG03758">
    <property type="taxonomic scope" value="Archaea"/>
</dbReference>
<dbReference type="Proteomes" id="UP000005867">
    <property type="component" value="Chromosome"/>
</dbReference>
<accession>G7VGP7</accession>
<keyword evidence="2" id="KW-1185">Reference proteome</keyword>
<dbReference type="GeneID" id="11596234"/>
<organism evidence="1 2">
    <name type="scientific">Pyrobaculum ferrireducens</name>
    <dbReference type="NCBI Taxonomy" id="1104324"/>
    <lineage>
        <taxon>Archaea</taxon>
        <taxon>Thermoproteota</taxon>
        <taxon>Thermoprotei</taxon>
        <taxon>Thermoproteales</taxon>
        <taxon>Thermoproteaceae</taxon>
        <taxon>Pyrobaculum</taxon>
    </lineage>
</organism>
<sequence>MCVTKELLLRFYAEVNFSWRVMAHYRILATYGKPLDYYITEEPWRLYEVLEKAMGRHNAELMLRILSDWLSKNGCATTPEELKKILSNKNYWK</sequence>
<evidence type="ECO:0000313" key="1">
    <source>
        <dbReference type="EMBL" id="AET33147.1"/>
    </source>
</evidence>
<dbReference type="RefSeq" id="WP_014288972.1">
    <property type="nucleotide sequence ID" value="NC_016645.1"/>
</dbReference>
<reference evidence="1 2" key="1">
    <citation type="journal article" date="2012" name="J. Bacteriol.">
        <title>Complete genome sequence of strain 1860, a crenarchaeon of the genus pyrobaculum able to grow with various electron acceptors.</title>
        <authorList>
            <person name="Mardanov A.V."/>
            <person name="Gumerov V.M."/>
            <person name="Slobodkina G.B."/>
            <person name="Beletsky A.V."/>
            <person name="Bonch-Osmolovskaya E.A."/>
            <person name="Ravin N.V."/>
            <person name="Skryabin K.G."/>
        </authorList>
    </citation>
    <scope>NUCLEOTIDE SEQUENCE [LARGE SCALE GENOMIC DNA]</scope>
    <source>
        <strain evidence="1 2">1860</strain>
    </source>
</reference>
<dbReference type="EMBL" id="CP003098">
    <property type="protein sequence ID" value="AET33147.1"/>
    <property type="molecule type" value="Genomic_DNA"/>
</dbReference>
<gene>
    <name evidence="1" type="ORF">P186_1737</name>
</gene>
<dbReference type="AlphaFoldDB" id="G7VGP7"/>
<dbReference type="OrthoDB" id="26517at2157"/>
<evidence type="ECO:0008006" key="3">
    <source>
        <dbReference type="Google" id="ProtNLM"/>
    </source>
</evidence>
<proteinExistence type="predicted"/>
<dbReference type="STRING" id="1104324.P186_1737"/>
<protein>
    <recommendedName>
        <fullName evidence="3">Family 453</fullName>
    </recommendedName>
</protein>
<dbReference type="KEGG" id="pyr:P186_1737"/>
<dbReference type="HOGENOM" id="CLU_173016_0_0_2"/>